<dbReference type="EMBL" id="MLKD01000003">
    <property type="protein sequence ID" value="OQE28598.1"/>
    <property type="molecule type" value="Genomic_DNA"/>
</dbReference>
<dbReference type="Proteomes" id="UP000191285">
    <property type="component" value="Unassembled WGS sequence"/>
</dbReference>
<sequence length="251" mass="29104">MVEGILTEFEQFNAVSFPYACDLCNTDIEVEVREFSPSSNMVAIIITRWTNLGQGLTQEDRLWKAHLRTSGQRMENHARLSDRPSHALKNGGQPRLKHDKIIQFHRTIYENKTELSYKDLRLINLSYLRDDDYKYAMEEGAKNSWTIPFKESEDPLSNLWKAYCRHRSFGSTWRTPKETVIEEEILPKWHIDTSQGREKLFDIVFMPIKRGVCGRLACGSQPDSSQMTDKPPAYCEQPPVPVPYGRNIGYL</sequence>
<gene>
    <name evidence="1" type="ORF">PENSTE_c003G00012</name>
</gene>
<reference evidence="2" key="1">
    <citation type="journal article" date="2017" name="Nat. Microbiol.">
        <title>Global analysis of biosynthetic gene clusters reveals vast potential of secondary metabolite production in Penicillium species.</title>
        <authorList>
            <person name="Nielsen J.C."/>
            <person name="Grijseels S."/>
            <person name="Prigent S."/>
            <person name="Ji B."/>
            <person name="Dainat J."/>
            <person name="Nielsen K.F."/>
            <person name="Frisvad J.C."/>
            <person name="Workman M."/>
            <person name="Nielsen J."/>
        </authorList>
    </citation>
    <scope>NUCLEOTIDE SEQUENCE [LARGE SCALE GENOMIC DNA]</scope>
    <source>
        <strain evidence="2">IBT 24891</strain>
    </source>
</reference>
<proteinExistence type="predicted"/>
<evidence type="ECO:0000313" key="2">
    <source>
        <dbReference type="Proteomes" id="UP000191285"/>
    </source>
</evidence>
<evidence type="ECO:0000313" key="1">
    <source>
        <dbReference type="EMBL" id="OQE28598.1"/>
    </source>
</evidence>
<accession>A0A1V6TQF4</accession>
<comment type="caution">
    <text evidence="1">The sequence shown here is derived from an EMBL/GenBank/DDBJ whole genome shotgun (WGS) entry which is preliminary data.</text>
</comment>
<keyword evidence="2" id="KW-1185">Reference proteome</keyword>
<protein>
    <submittedName>
        <fullName evidence="1">Uncharacterized protein</fullName>
    </submittedName>
</protein>
<dbReference type="OrthoDB" id="4366771at2759"/>
<dbReference type="AlphaFoldDB" id="A0A1V6TQF4"/>
<organism evidence="1 2">
    <name type="scientific">Penicillium steckii</name>
    <dbReference type="NCBI Taxonomy" id="303698"/>
    <lineage>
        <taxon>Eukaryota</taxon>
        <taxon>Fungi</taxon>
        <taxon>Dikarya</taxon>
        <taxon>Ascomycota</taxon>
        <taxon>Pezizomycotina</taxon>
        <taxon>Eurotiomycetes</taxon>
        <taxon>Eurotiomycetidae</taxon>
        <taxon>Eurotiales</taxon>
        <taxon>Aspergillaceae</taxon>
        <taxon>Penicillium</taxon>
    </lineage>
</organism>
<name>A0A1V6TQF4_9EURO</name>